<dbReference type="OrthoDB" id="685197at2759"/>
<dbReference type="PaxDb" id="4097-A0A1S3YNT7"/>
<keyword evidence="5 8" id="KW-0812">Transmembrane</keyword>
<keyword evidence="7 8" id="KW-0472">Membrane</keyword>
<evidence type="ECO:0000313" key="12">
    <source>
        <dbReference type="RefSeq" id="XP_016453768.1"/>
    </source>
</evidence>
<evidence type="ECO:0000256" key="7">
    <source>
        <dbReference type="ARBA" id="ARBA00023136"/>
    </source>
</evidence>
<name>A0A1S3YNT7_TOBAC</name>
<evidence type="ECO:0000256" key="9">
    <source>
        <dbReference type="SAM" id="SignalP"/>
    </source>
</evidence>
<accession>A0A1S3YNT7</accession>
<keyword evidence="6 8" id="KW-1133">Transmembrane helix</keyword>
<dbReference type="KEGG" id="nta:107778092"/>
<dbReference type="GeneID" id="107778092"/>
<dbReference type="RefSeq" id="XP_016453768.1">
    <property type="nucleotide sequence ID" value="XM_016598282.1"/>
</dbReference>
<dbReference type="GO" id="GO:0005886">
    <property type="term" value="C:plasma membrane"/>
    <property type="evidence" value="ECO:0007669"/>
    <property type="project" value="UniProtKB-SubCell"/>
</dbReference>
<evidence type="ECO:0000256" key="8">
    <source>
        <dbReference type="RuleBase" id="RU361233"/>
    </source>
</evidence>
<comment type="subunit">
    <text evidence="3 8">Homodimer and heterodimers.</text>
</comment>
<protein>
    <recommendedName>
        <fullName evidence="8">CASP-like protein</fullName>
    </recommendedName>
</protein>
<feature type="signal peptide" evidence="9">
    <location>
        <begin position="1"/>
        <end position="20"/>
    </location>
</feature>
<comment type="similarity">
    <text evidence="2 8">Belongs to the Casparian strip membrane proteins (CASP) family.</text>
</comment>
<feature type="chain" id="PRO_5010248388" description="CASP-like protein" evidence="9">
    <location>
        <begin position="21"/>
        <end position="169"/>
    </location>
</feature>
<keyword evidence="11" id="KW-1185">Reference proteome</keyword>
<evidence type="ECO:0000259" key="10">
    <source>
        <dbReference type="Pfam" id="PF04535"/>
    </source>
</evidence>
<evidence type="ECO:0000256" key="3">
    <source>
        <dbReference type="ARBA" id="ARBA00011489"/>
    </source>
</evidence>
<dbReference type="Proteomes" id="UP000790787">
    <property type="component" value="Chromosome 23"/>
</dbReference>
<evidence type="ECO:0000256" key="2">
    <source>
        <dbReference type="ARBA" id="ARBA00007651"/>
    </source>
</evidence>
<keyword evidence="4 8" id="KW-1003">Cell membrane</keyword>
<dbReference type="InterPro" id="IPR006702">
    <property type="entry name" value="CASP_dom"/>
</dbReference>
<keyword evidence="9" id="KW-0732">Signal</keyword>
<dbReference type="PANTHER" id="PTHR33573">
    <property type="entry name" value="CASP-LIKE PROTEIN 4A4"/>
    <property type="match status" value="1"/>
</dbReference>
<sequence length="169" mass="18513">MGCLVIVNLLLRILSLCCLATSITILTTASSDMTVSSLFHKDVEVKFGFSDFYAYRYMLVCAAAGFVYSLLQTVFAIIQVKTGDCICDKLIHFDVYADKIMSMIVGTGAAAGFGLTVDLNCLPNRAMITVDFLNKENVAASFCLGGFVCTMISSFISLKIFKDDYLYEC</sequence>
<comment type="subcellular location">
    <subcellularLocation>
        <location evidence="1 8">Cell membrane</location>
        <topology evidence="1 8">Multi-pass membrane protein</topology>
    </subcellularLocation>
</comment>
<dbReference type="Pfam" id="PF04535">
    <property type="entry name" value="CASP_dom"/>
    <property type="match status" value="1"/>
</dbReference>
<feature type="domain" description="Casparian strip membrane protein" evidence="10">
    <location>
        <begin position="6"/>
        <end position="119"/>
    </location>
</feature>
<reference evidence="12" key="2">
    <citation type="submission" date="2025-08" db="UniProtKB">
        <authorList>
            <consortium name="RefSeq"/>
        </authorList>
    </citation>
    <scope>IDENTIFICATION</scope>
    <source>
        <tissue evidence="12">Leaf</tissue>
    </source>
</reference>
<gene>
    <name evidence="12" type="primary">LOC107778092</name>
</gene>
<evidence type="ECO:0000256" key="1">
    <source>
        <dbReference type="ARBA" id="ARBA00004651"/>
    </source>
</evidence>
<feature type="transmembrane region" description="Helical" evidence="8">
    <location>
        <begin position="99"/>
        <end position="117"/>
    </location>
</feature>
<evidence type="ECO:0000256" key="4">
    <source>
        <dbReference type="ARBA" id="ARBA00022475"/>
    </source>
</evidence>
<proteinExistence type="inferred from homology"/>
<feature type="transmembrane region" description="Helical" evidence="8">
    <location>
        <begin position="55"/>
        <end position="78"/>
    </location>
</feature>
<evidence type="ECO:0000256" key="5">
    <source>
        <dbReference type="ARBA" id="ARBA00022692"/>
    </source>
</evidence>
<dbReference type="PANTHER" id="PTHR33573:SF40">
    <property type="entry name" value="CASP-LIKE PROTEIN 4D2"/>
    <property type="match status" value="1"/>
</dbReference>
<dbReference type="STRING" id="4097.A0A1S3YNT7"/>
<reference evidence="11" key="1">
    <citation type="journal article" date="2014" name="Nat. Commun.">
        <title>The tobacco genome sequence and its comparison with those of tomato and potato.</title>
        <authorList>
            <person name="Sierro N."/>
            <person name="Battey J.N."/>
            <person name="Ouadi S."/>
            <person name="Bakaher N."/>
            <person name="Bovet L."/>
            <person name="Willig A."/>
            <person name="Goepfert S."/>
            <person name="Peitsch M.C."/>
            <person name="Ivanov N.V."/>
        </authorList>
    </citation>
    <scope>NUCLEOTIDE SEQUENCE [LARGE SCALE GENOMIC DNA]</scope>
</reference>
<comment type="caution">
    <text evidence="8">Lacks conserved residue(s) required for the propagation of feature annotation.</text>
</comment>
<dbReference type="AlphaFoldDB" id="A0A1S3YNT7"/>
<evidence type="ECO:0000256" key="6">
    <source>
        <dbReference type="ARBA" id="ARBA00022989"/>
    </source>
</evidence>
<evidence type="ECO:0000313" key="11">
    <source>
        <dbReference type="Proteomes" id="UP000790787"/>
    </source>
</evidence>
<feature type="transmembrane region" description="Helical" evidence="8">
    <location>
        <begin position="137"/>
        <end position="158"/>
    </location>
</feature>
<organism evidence="11 12">
    <name type="scientific">Nicotiana tabacum</name>
    <name type="common">Common tobacco</name>
    <dbReference type="NCBI Taxonomy" id="4097"/>
    <lineage>
        <taxon>Eukaryota</taxon>
        <taxon>Viridiplantae</taxon>
        <taxon>Streptophyta</taxon>
        <taxon>Embryophyta</taxon>
        <taxon>Tracheophyta</taxon>
        <taxon>Spermatophyta</taxon>
        <taxon>Magnoliopsida</taxon>
        <taxon>eudicotyledons</taxon>
        <taxon>Gunneridae</taxon>
        <taxon>Pentapetalae</taxon>
        <taxon>asterids</taxon>
        <taxon>lamiids</taxon>
        <taxon>Solanales</taxon>
        <taxon>Solanaceae</taxon>
        <taxon>Nicotianoideae</taxon>
        <taxon>Nicotianeae</taxon>
        <taxon>Nicotiana</taxon>
    </lineage>
</organism>